<proteinExistence type="predicted"/>
<keyword evidence="2" id="KW-1185">Reference proteome</keyword>
<protein>
    <submittedName>
        <fullName evidence="1">Uncharacterized protein</fullName>
    </submittedName>
</protein>
<dbReference type="EMBL" id="BGPR01005176">
    <property type="protein sequence ID" value="GBN07648.1"/>
    <property type="molecule type" value="Genomic_DNA"/>
</dbReference>
<gene>
    <name evidence="1" type="ORF">AVEN_107922_1</name>
</gene>
<evidence type="ECO:0000313" key="1">
    <source>
        <dbReference type="EMBL" id="GBN07648.1"/>
    </source>
</evidence>
<evidence type="ECO:0000313" key="2">
    <source>
        <dbReference type="Proteomes" id="UP000499080"/>
    </source>
</evidence>
<dbReference type="Proteomes" id="UP000499080">
    <property type="component" value="Unassembled WGS sequence"/>
</dbReference>
<comment type="caution">
    <text evidence="1">The sequence shown here is derived from an EMBL/GenBank/DDBJ whole genome shotgun (WGS) entry which is preliminary data.</text>
</comment>
<organism evidence="1 2">
    <name type="scientific">Araneus ventricosus</name>
    <name type="common">Orbweaver spider</name>
    <name type="synonym">Epeira ventricosa</name>
    <dbReference type="NCBI Taxonomy" id="182803"/>
    <lineage>
        <taxon>Eukaryota</taxon>
        <taxon>Metazoa</taxon>
        <taxon>Ecdysozoa</taxon>
        <taxon>Arthropoda</taxon>
        <taxon>Chelicerata</taxon>
        <taxon>Arachnida</taxon>
        <taxon>Araneae</taxon>
        <taxon>Araneomorphae</taxon>
        <taxon>Entelegynae</taxon>
        <taxon>Araneoidea</taxon>
        <taxon>Araneidae</taxon>
        <taxon>Araneus</taxon>
    </lineage>
</organism>
<name>A0A4Y2KZA1_ARAVE</name>
<sequence length="127" mass="14478">MVKDIFVISVGCMLLSYTGLKIYEASPGDLPFASYARKIFRKDEIKISKFIEYNSYLETNNVIGLADSDTVIAEPSQYIELSRKLNAEKCEIIALHDSEPKISRPPFSRRAQAIKTSMILKSKRWLL</sequence>
<dbReference type="AlphaFoldDB" id="A0A4Y2KZA1"/>
<reference evidence="1 2" key="1">
    <citation type="journal article" date="2019" name="Sci. Rep.">
        <title>Orb-weaving spider Araneus ventricosus genome elucidates the spidroin gene catalogue.</title>
        <authorList>
            <person name="Kono N."/>
            <person name="Nakamura H."/>
            <person name="Ohtoshi R."/>
            <person name="Moran D.A.P."/>
            <person name="Shinohara A."/>
            <person name="Yoshida Y."/>
            <person name="Fujiwara M."/>
            <person name="Mori M."/>
            <person name="Tomita M."/>
            <person name="Arakawa K."/>
        </authorList>
    </citation>
    <scope>NUCLEOTIDE SEQUENCE [LARGE SCALE GENOMIC DNA]</scope>
</reference>
<accession>A0A4Y2KZA1</accession>